<proteinExistence type="predicted"/>
<evidence type="ECO:0000313" key="2">
    <source>
        <dbReference type="Proteomes" id="UP000652013"/>
    </source>
</evidence>
<reference evidence="1" key="1">
    <citation type="submission" date="2021-01" db="EMBL/GenBank/DDBJ databases">
        <title>Whole genome shotgun sequence of Spirilliplanes yamanashiensis NBRC 15828.</title>
        <authorList>
            <person name="Komaki H."/>
            <person name="Tamura T."/>
        </authorList>
    </citation>
    <scope>NUCLEOTIDE SEQUENCE</scope>
    <source>
        <strain evidence="1">NBRC 15828</strain>
    </source>
</reference>
<dbReference type="RefSeq" id="WP_203940856.1">
    <property type="nucleotide sequence ID" value="NZ_BAAAGJ010000003.1"/>
</dbReference>
<accession>A0A8J3YBR7</accession>
<comment type="caution">
    <text evidence="1">The sequence shown here is derived from an EMBL/GenBank/DDBJ whole genome shotgun (WGS) entry which is preliminary data.</text>
</comment>
<name>A0A8J3YBR7_9ACTN</name>
<evidence type="ECO:0008006" key="3">
    <source>
        <dbReference type="Google" id="ProtNLM"/>
    </source>
</evidence>
<protein>
    <recommendedName>
        <fullName evidence="3">WXG100 family type VII secretion target</fullName>
    </recommendedName>
</protein>
<gene>
    <name evidence="1" type="ORF">Sya03_49950</name>
</gene>
<dbReference type="AlphaFoldDB" id="A0A8J3YBR7"/>
<dbReference type="Proteomes" id="UP000652013">
    <property type="component" value="Unassembled WGS sequence"/>
</dbReference>
<organism evidence="1 2">
    <name type="scientific">Spirilliplanes yamanashiensis</name>
    <dbReference type="NCBI Taxonomy" id="42233"/>
    <lineage>
        <taxon>Bacteria</taxon>
        <taxon>Bacillati</taxon>
        <taxon>Actinomycetota</taxon>
        <taxon>Actinomycetes</taxon>
        <taxon>Micromonosporales</taxon>
        <taxon>Micromonosporaceae</taxon>
        <taxon>Spirilliplanes</taxon>
    </lineage>
</organism>
<keyword evidence="2" id="KW-1185">Reference proteome</keyword>
<sequence>MSGHEIRLDPARAHRGGRDLADAGRQIAAVRAGLGAALDAAGQARPWGGDDLGAAFHRTYAPGAQAVLDAWQTIAAYVEALGAAAVTGVADLTAADAQGGERVRGARR</sequence>
<evidence type="ECO:0000313" key="1">
    <source>
        <dbReference type="EMBL" id="GIJ05643.1"/>
    </source>
</evidence>
<dbReference type="EMBL" id="BOOY01000036">
    <property type="protein sequence ID" value="GIJ05643.1"/>
    <property type="molecule type" value="Genomic_DNA"/>
</dbReference>